<evidence type="ECO:0000256" key="14">
    <source>
        <dbReference type="ARBA" id="ARBA00049244"/>
    </source>
</evidence>
<evidence type="ECO:0000259" key="16">
    <source>
        <dbReference type="PROSITE" id="PS50173"/>
    </source>
</evidence>
<keyword evidence="4 15" id="KW-0963">Cytoplasm</keyword>
<keyword evidence="11 15" id="KW-0239">DNA-directed DNA polymerase</keyword>
<evidence type="ECO:0000256" key="6">
    <source>
        <dbReference type="ARBA" id="ARBA00022695"/>
    </source>
</evidence>
<feature type="domain" description="UmuC" evidence="16">
    <location>
        <begin position="7"/>
        <end position="241"/>
    </location>
</feature>
<evidence type="ECO:0000313" key="17">
    <source>
        <dbReference type="EMBL" id="OGF21358.1"/>
    </source>
</evidence>
<dbReference type="InterPro" id="IPR043502">
    <property type="entry name" value="DNA/RNA_pol_sf"/>
</dbReference>
<comment type="caution">
    <text evidence="17">The sequence shown here is derived from an EMBL/GenBank/DDBJ whole genome shotgun (WGS) entry which is preliminary data.</text>
</comment>
<keyword evidence="13 15" id="KW-0234">DNA repair</keyword>
<dbReference type="InterPro" id="IPR043128">
    <property type="entry name" value="Rev_trsase/Diguanyl_cyclase"/>
</dbReference>
<keyword evidence="8 15" id="KW-0479">Metal-binding</keyword>
<dbReference type="PANTHER" id="PTHR11076">
    <property type="entry name" value="DNA REPAIR POLYMERASE UMUC / TRANSFERASE FAMILY MEMBER"/>
    <property type="match status" value="1"/>
</dbReference>
<keyword evidence="3 15" id="KW-0515">Mutator protein</keyword>
<dbReference type="EC" id="2.7.7.7" evidence="15"/>
<keyword evidence="6 15" id="KW-0548">Nucleotidyltransferase</keyword>
<keyword evidence="12 15" id="KW-0238">DNA-binding</keyword>
<feature type="binding site" evidence="15">
    <location>
        <position position="117"/>
    </location>
    <ligand>
        <name>Mg(2+)</name>
        <dbReference type="ChEBI" id="CHEBI:18420"/>
    </ligand>
</feature>
<keyword evidence="10 15" id="KW-0460">Magnesium</keyword>
<dbReference type="InterPro" id="IPR017961">
    <property type="entry name" value="DNA_pol_Y-fam_little_finger"/>
</dbReference>
<protein>
    <recommendedName>
        <fullName evidence="15">DNA polymerase IV</fullName>
        <shortName evidence="15">Pol IV</shortName>
        <ecNumber evidence="15">2.7.7.7</ecNumber>
    </recommendedName>
</protein>
<evidence type="ECO:0000256" key="9">
    <source>
        <dbReference type="ARBA" id="ARBA00022763"/>
    </source>
</evidence>
<dbReference type="InterPro" id="IPR053848">
    <property type="entry name" value="IMS_HHH_1"/>
</dbReference>
<dbReference type="AlphaFoldDB" id="A0A1F5S3T1"/>
<dbReference type="Gene3D" id="3.30.1490.100">
    <property type="entry name" value="DNA polymerase, Y-family, little finger domain"/>
    <property type="match status" value="1"/>
</dbReference>
<comment type="subunit">
    <text evidence="15">Monomer.</text>
</comment>
<dbReference type="Gene3D" id="3.40.1170.60">
    <property type="match status" value="1"/>
</dbReference>
<dbReference type="Pfam" id="PF00817">
    <property type="entry name" value="IMS"/>
    <property type="match status" value="1"/>
</dbReference>
<accession>A0A1F5S3T1</accession>
<comment type="catalytic activity">
    <reaction evidence="14 15">
        <text>DNA(n) + a 2'-deoxyribonucleoside 5'-triphosphate = DNA(n+1) + diphosphate</text>
        <dbReference type="Rhea" id="RHEA:22508"/>
        <dbReference type="Rhea" id="RHEA-COMP:17339"/>
        <dbReference type="Rhea" id="RHEA-COMP:17340"/>
        <dbReference type="ChEBI" id="CHEBI:33019"/>
        <dbReference type="ChEBI" id="CHEBI:61560"/>
        <dbReference type="ChEBI" id="CHEBI:173112"/>
        <dbReference type="EC" id="2.7.7.7"/>
    </reaction>
</comment>
<comment type="cofactor">
    <cofactor evidence="15">
        <name>Mg(2+)</name>
        <dbReference type="ChEBI" id="CHEBI:18420"/>
    </cofactor>
    <text evidence="15">Binds 2 magnesium ions per subunit.</text>
</comment>
<dbReference type="InterPro" id="IPR036775">
    <property type="entry name" value="DNA_pol_Y-fam_lit_finger_sf"/>
</dbReference>
<dbReference type="GO" id="GO:0006281">
    <property type="term" value="P:DNA repair"/>
    <property type="evidence" value="ECO:0007669"/>
    <property type="project" value="UniProtKB-UniRule"/>
</dbReference>
<feature type="binding site" evidence="15">
    <location>
        <position position="11"/>
    </location>
    <ligand>
        <name>Mg(2+)</name>
        <dbReference type="ChEBI" id="CHEBI:18420"/>
    </ligand>
</feature>
<dbReference type="GO" id="GO:0005737">
    <property type="term" value="C:cytoplasm"/>
    <property type="evidence" value="ECO:0007669"/>
    <property type="project" value="UniProtKB-SubCell"/>
</dbReference>
<evidence type="ECO:0000256" key="1">
    <source>
        <dbReference type="ARBA" id="ARBA00004496"/>
    </source>
</evidence>
<dbReference type="PANTHER" id="PTHR11076:SF33">
    <property type="entry name" value="DNA POLYMERASE KAPPA"/>
    <property type="match status" value="1"/>
</dbReference>
<proteinExistence type="inferred from homology"/>
<dbReference type="Pfam" id="PF21999">
    <property type="entry name" value="IMS_HHH_1"/>
    <property type="match status" value="1"/>
</dbReference>
<dbReference type="SUPFAM" id="SSF56672">
    <property type="entry name" value="DNA/RNA polymerases"/>
    <property type="match status" value="1"/>
</dbReference>
<keyword evidence="5 15" id="KW-0808">Transferase</keyword>
<evidence type="ECO:0000256" key="7">
    <source>
        <dbReference type="ARBA" id="ARBA00022705"/>
    </source>
</evidence>
<dbReference type="GO" id="GO:0003887">
    <property type="term" value="F:DNA-directed DNA polymerase activity"/>
    <property type="evidence" value="ECO:0007669"/>
    <property type="project" value="UniProtKB-UniRule"/>
</dbReference>
<reference evidence="17 18" key="1">
    <citation type="journal article" date="2016" name="Nat. Commun.">
        <title>Thousands of microbial genomes shed light on interconnected biogeochemical processes in an aquifer system.</title>
        <authorList>
            <person name="Anantharaman K."/>
            <person name="Brown C.T."/>
            <person name="Hug L.A."/>
            <person name="Sharon I."/>
            <person name="Castelle C.J."/>
            <person name="Probst A.J."/>
            <person name="Thomas B.C."/>
            <person name="Singh A."/>
            <person name="Wilkins M.J."/>
            <person name="Karaoz U."/>
            <person name="Brodie E.L."/>
            <person name="Williams K.H."/>
            <person name="Hubbard S.S."/>
            <person name="Banfield J.F."/>
        </authorList>
    </citation>
    <scope>NUCLEOTIDE SEQUENCE [LARGE SCALE GENOMIC DNA]</scope>
</reference>
<keyword evidence="9 15" id="KW-0227">DNA damage</keyword>
<feature type="site" description="Substrate discrimination" evidence="15">
    <location>
        <position position="16"/>
    </location>
</feature>
<name>A0A1F5S3T1_9BACT</name>
<dbReference type="Pfam" id="PF11799">
    <property type="entry name" value="IMS_C"/>
    <property type="match status" value="1"/>
</dbReference>
<evidence type="ECO:0000256" key="12">
    <source>
        <dbReference type="ARBA" id="ARBA00023125"/>
    </source>
</evidence>
<evidence type="ECO:0000256" key="13">
    <source>
        <dbReference type="ARBA" id="ARBA00023204"/>
    </source>
</evidence>
<evidence type="ECO:0000256" key="5">
    <source>
        <dbReference type="ARBA" id="ARBA00022679"/>
    </source>
</evidence>
<dbReference type="EMBL" id="MFFS01000064">
    <property type="protein sequence ID" value="OGF21358.1"/>
    <property type="molecule type" value="Genomic_DNA"/>
</dbReference>
<dbReference type="Gene3D" id="3.30.70.270">
    <property type="match status" value="1"/>
</dbReference>
<evidence type="ECO:0000313" key="18">
    <source>
        <dbReference type="Proteomes" id="UP000178323"/>
    </source>
</evidence>
<evidence type="ECO:0000256" key="2">
    <source>
        <dbReference type="ARBA" id="ARBA00010945"/>
    </source>
</evidence>
<dbReference type="GO" id="GO:0003684">
    <property type="term" value="F:damaged DNA binding"/>
    <property type="evidence" value="ECO:0007669"/>
    <property type="project" value="InterPro"/>
</dbReference>
<dbReference type="GO" id="GO:0006261">
    <property type="term" value="P:DNA-templated DNA replication"/>
    <property type="evidence" value="ECO:0007669"/>
    <property type="project" value="UniProtKB-UniRule"/>
</dbReference>
<feature type="active site" evidence="15">
    <location>
        <position position="118"/>
    </location>
</feature>
<evidence type="ECO:0000256" key="11">
    <source>
        <dbReference type="ARBA" id="ARBA00022932"/>
    </source>
</evidence>
<dbReference type="SUPFAM" id="SSF100879">
    <property type="entry name" value="Lesion bypass DNA polymerase (Y-family), little finger domain"/>
    <property type="match status" value="1"/>
</dbReference>
<dbReference type="STRING" id="1797985.A2Y83_02540"/>
<organism evidence="17 18">
    <name type="scientific">Candidatus Falkowbacteria bacterium RBG_13_39_14</name>
    <dbReference type="NCBI Taxonomy" id="1797985"/>
    <lineage>
        <taxon>Bacteria</taxon>
        <taxon>Candidatus Falkowiibacteriota</taxon>
    </lineage>
</organism>
<comment type="function">
    <text evidence="15">Poorly processive, error-prone DNA polymerase involved in untargeted mutagenesis. Copies undamaged DNA at stalled replication forks, which arise in vivo from mismatched or misaligned primer ends. These misaligned primers can be extended by PolIV. Exhibits no 3'-5' exonuclease (proofreading) activity. May be involved in translesional synthesis, in conjunction with the beta clamp from PolIII.</text>
</comment>
<dbReference type="Proteomes" id="UP000178323">
    <property type="component" value="Unassembled WGS sequence"/>
</dbReference>
<dbReference type="InterPro" id="IPR050116">
    <property type="entry name" value="DNA_polymerase-Y"/>
</dbReference>
<comment type="similarity">
    <text evidence="2 15">Belongs to the DNA polymerase type-Y family.</text>
</comment>
<evidence type="ECO:0000256" key="4">
    <source>
        <dbReference type="ARBA" id="ARBA00022490"/>
    </source>
</evidence>
<dbReference type="HAMAP" id="MF_01113">
    <property type="entry name" value="DNApol_IV"/>
    <property type="match status" value="1"/>
</dbReference>
<evidence type="ECO:0000256" key="10">
    <source>
        <dbReference type="ARBA" id="ARBA00022842"/>
    </source>
</evidence>
<gene>
    <name evidence="15" type="primary">dinB</name>
    <name evidence="17" type="ORF">A2Y83_02540</name>
</gene>
<dbReference type="Gene3D" id="1.10.150.20">
    <property type="entry name" value="5' to 3' exonuclease, C-terminal subdomain"/>
    <property type="match status" value="1"/>
</dbReference>
<sequence length="414" mass="46531">MEKYRIIAHLDIDAFFASVEERDNPSIRGLPVAVGSDPKEGAGRGVVSTANYEARKYGIHSALPVSRAWRLSEAARKKGLPAVVFIAPDFKKYEKTLKAVMEIIRKYSSHIEQASIDEAYFDLSCEGGECLNFISPRIDADHWPQKNQFDIHSPAGCGHTRINADMKERLAYKKAKEMCGKIKAEIKKKEKITASIGIGPNKLIAKLASDYKKPDGLTIIMPNQVEEFIFPMSVRKLPGIGPKTEAKLASLGIKTILDLQKLTKEKLGSMLGKWGEAMYEKSRGRDFSPIVEEHEAKSIGEQETFDMDTLDSGFIFQRFKELCESVIGRLGKGGGREETFRTIIITARFSDFETKTRSRTLKEPANSFKILYSEVMKLALPFFDKRENPGKKLIRMIGVRVTSIKQENKKATKQ</sequence>
<dbReference type="CDD" id="cd03586">
    <property type="entry name" value="PolY_Pol_IV_kappa"/>
    <property type="match status" value="1"/>
</dbReference>
<evidence type="ECO:0000256" key="15">
    <source>
        <dbReference type="HAMAP-Rule" id="MF_01113"/>
    </source>
</evidence>
<dbReference type="PROSITE" id="PS50173">
    <property type="entry name" value="UMUC"/>
    <property type="match status" value="1"/>
</dbReference>
<keyword evidence="7 15" id="KW-0235">DNA replication</keyword>
<evidence type="ECO:0000256" key="3">
    <source>
        <dbReference type="ARBA" id="ARBA00022457"/>
    </source>
</evidence>
<dbReference type="GO" id="GO:0042276">
    <property type="term" value="P:error-prone translesion synthesis"/>
    <property type="evidence" value="ECO:0007669"/>
    <property type="project" value="TreeGrafter"/>
</dbReference>
<evidence type="ECO:0000256" key="8">
    <source>
        <dbReference type="ARBA" id="ARBA00022723"/>
    </source>
</evidence>
<dbReference type="InterPro" id="IPR022880">
    <property type="entry name" value="DNApol_IV"/>
</dbReference>
<dbReference type="GO" id="GO:0000287">
    <property type="term" value="F:magnesium ion binding"/>
    <property type="evidence" value="ECO:0007669"/>
    <property type="project" value="UniProtKB-UniRule"/>
</dbReference>
<comment type="subcellular location">
    <subcellularLocation>
        <location evidence="1 15">Cytoplasm</location>
    </subcellularLocation>
</comment>
<dbReference type="InterPro" id="IPR001126">
    <property type="entry name" value="UmuC"/>
</dbReference>